<feature type="transmembrane region" description="Helical" evidence="7">
    <location>
        <begin position="88"/>
        <end position="106"/>
    </location>
</feature>
<dbReference type="Gene3D" id="3.30.70.20">
    <property type="match status" value="1"/>
</dbReference>
<dbReference type="STRING" id="1121421.SAMN02745123_01165"/>
<evidence type="ECO:0000313" key="10">
    <source>
        <dbReference type="Proteomes" id="UP000183997"/>
    </source>
</evidence>
<keyword evidence="3" id="KW-0479">Metal-binding</keyword>
<dbReference type="InterPro" id="IPR017900">
    <property type="entry name" value="4Fe4S_Fe_S_CS"/>
</dbReference>
<evidence type="ECO:0000256" key="1">
    <source>
        <dbReference type="ARBA" id="ARBA00022448"/>
    </source>
</evidence>
<dbReference type="PANTHER" id="PTHR30176">
    <property type="entry name" value="FERREDOXIN-TYPE PROTEIN NAPH"/>
    <property type="match status" value="1"/>
</dbReference>
<dbReference type="EMBL" id="FRAR01000009">
    <property type="protein sequence ID" value="SHK23060.1"/>
    <property type="molecule type" value="Genomic_DNA"/>
</dbReference>
<name>A0A1M6QSH4_9FIRM</name>
<keyword evidence="5" id="KW-0408">Iron</keyword>
<keyword evidence="6" id="KW-0411">Iron-sulfur</keyword>
<dbReference type="InterPro" id="IPR017896">
    <property type="entry name" value="4Fe4S_Fe-S-bd"/>
</dbReference>
<dbReference type="InterPro" id="IPR051684">
    <property type="entry name" value="Electron_Trans/Redox"/>
</dbReference>
<dbReference type="Pfam" id="PF13187">
    <property type="entry name" value="Fer4_9"/>
    <property type="match status" value="1"/>
</dbReference>
<evidence type="ECO:0000256" key="4">
    <source>
        <dbReference type="ARBA" id="ARBA00022982"/>
    </source>
</evidence>
<feature type="transmembrane region" description="Helical" evidence="7">
    <location>
        <begin position="35"/>
        <end position="52"/>
    </location>
</feature>
<dbReference type="AlphaFoldDB" id="A0A1M6QSH4"/>
<dbReference type="PROSITE" id="PS00198">
    <property type="entry name" value="4FE4S_FER_1"/>
    <property type="match status" value="1"/>
</dbReference>
<evidence type="ECO:0000256" key="2">
    <source>
        <dbReference type="ARBA" id="ARBA00022485"/>
    </source>
</evidence>
<dbReference type="Pfam" id="PF12801">
    <property type="entry name" value="Fer4_5"/>
    <property type="match status" value="2"/>
</dbReference>
<evidence type="ECO:0000313" key="9">
    <source>
        <dbReference type="EMBL" id="SHK23060.1"/>
    </source>
</evidence>
<feature type="domain" description="4Fe-4S ferredoxin-type" evidence="8">
    <location>
        <begin position="189"/>
        <end position="217"/>
    </location>
</feature>
<evidence type="ECO:0000256" key="5">
    <source>
        <dbReference type="ARBA" id="ARBA00023004"/>
    </source>
</evidence>
<sequence>MKNTLLLNRYRKQAVTWVALPTVIAAGWIYPPAGFLLLICMIGAVGLSFFSGRSWCDWMCPRGAFYDIFFQKPGKGKPVPTWFRSPKLRYFMLGFIFVVLGSQLYFSWGNLDGMGMSFVRLLTMTTLVGIVTALLVHPRSWCHICPMGTLASLFGKGKKPLHISDKCTSCNLCTQACPMGLTPHEGKEAGFLTDPDCIKCGSCTVTCNRNALYFTQRAPKTDHQEKTKTRCT</sequence>
<dbReference type="RefSeq" id="WP_072911757.1">
    <property type="nucleotide sequence ID" value="NZ_FRAR01000009.1"/>
</dbReference>
<keyword evidence="4" id="KW-0249">Electron transport</keyword>
<keyword evidence="10" id="KW-1185">Reference proteome</keyword>
<dbReference type="PROSITE" id="PS51379">
    <property type="entry name" value="4FE4S_FER_2"/>
    <property type="match status" value="2"/>
</dbReference>
<evidence type="ECO:0000256" key="3">
    <source>
        <dbReference type="ARBA" id="ARBA00022723"/>
    </source>
</evidence>
<keyword evidence="7" id="KW-0472">Membrane</keyword>
<dbReference type="PANTHER" id="PTHR30176:SF3">
    <property type="entry name" value="FERREDOXIN-TYPE PROTEIN NAPH"/>
    <property type="match status" value="1"/>
</dbReference>
<dbReference type="GO" id="GO:0051539">
    <property type="term" value="F:4 iron, 4 sulfur cluster binding"/>
    <property type="evidence" value="ECO:0007669"/>
    <property type="project" value="UniProtKB-KW"/>
</dbReference>
<evidence type="ECO:0000259" key="8">
    <source>
        <dbReference type="PROSITE" id="PS51379"/>
    </source>
</evidence>
<keyword evidence="2" id="KW-0004">4Fe-4S</keyword>
<feature type="transmembrane region" description="Helical" evidence="7">
    <location>
        <begin position="118"/>
        <end position="137"/>
    </location>
</feature>
<dbReference type="GO" id="GO:0005886">
    <property type="term" value="C:plasma membrane"/>
    <property type="evidence" value="ECO:0007669"/>
    <property type="project" value="TreeGrafter"/>
</dbReference>
<keyword evidence="7" id="KW-1133">Transmembrane helix</keyword>
<dbReference type="OrthoDB" id="9786132at2"/>
<gene>
    <name evidence="9" type="ORF">SAMN02745123_01165</name>
</gene>
<proteinExistence type="predicted"/>
<organism evidence="9 10">
    <name type="scientific">Desulforamulus aeronauticus DSM 10349</name>
    <dbReference type="NCBI Taxonomy" id="1121421"/>
    <lineage>
        <taxon>Bacteria</taxon>
        <taxon>Bacillati</taxon>
        <taxon>Bacillota</taxon>
        <taxon>Clostridia</taxon>
        <taxon>Eubacteriales</taxon>
        <taxon>Peptococcaceae</taxon>
        <taxon>Desulforamulus</taxon>
    </lineage>
</organism>
<accession>A0A1M6QSH4</accession>
<dbReference type="GO" id="GO:0046872">
    <property type="term" value="F:metal ion binding"/>
    <property type="evidence" value="ECO:0007669"/>
    <property type="project" value="UniProtKB-KW"/>
</dbReference>
<dbReference type="SUPFAM" id="SSF54862">
    <property type="entry name" value="4Fe-4S ferredoxins"/>
    <property type="match status" value="1"/>
</dbReference>
<keyword evidence="1" id="KW-0813">Transport</keyword>
<dbReference type="Proteomes" id="UP000183997">
    <property type="component" value="Unassembled WGS sequence"/>
</dbReference>
<feature type="domain" description="4Fe-4S ferredoxin-type" evidence="8">
    <location>
        <begin position="158"/>
        <end position="187"/>
    </location>
</feature>
<evidence type="ECO:0000256" key="7">
    <source>
        <dbReference type="SAM" id="Phobius"/>
    </source>
</evidence>
<reference evidence="10" key="1">
    <citation type="submission" date="2016-11" db="EMBL/GenBank/DDBJ databases">
        <authorList>
            <person name="Varghese N."/>
            <person name="Submissions S."/>
        </authorList>
    </citation>
    <scope>NUCLEOTIDE SEQUENCE [LARGE SCALE GENOMIC DNA]</scope>
    <source>
        <strain evidence="10">DSM 10349</strain>
    </source>
</reference>
<protein>
    <submittedName>
        <fullName evidence="9">4Fe-4S binding domain-containing protein</fullName>
    </submittedName>
</protein>
<evidence type="ECO:0000256" key="6">
    <source>
        <dbReference type="ARBA" id="ARBA00023014"/>
    </source>
</evidence>
<keyword evidence="7" id="KW-0812">Transmembrane</keyword>